<dbReference type="InParanoid" id="A0A1H9FCK9"/>
<dbReference type="OrthoDB" id="8445243at2"/>
<dbReference type="RefSeq" id="WP_090167653.1">
    <property type="nucleotide sequence ID" value="NZ_FOFB01000008.1"/>
</dbReference>
<proteinExistence type="predicted"/>
<organism evidence="2 3">
    <name type="scientific">Neolewinella agarilytica</name>
    <dbReference type="NCBI Taxonomy" id="478744"/>
    <lineage>
        <taxon>Bacteria</taxon>
        <taxon>Pseudomonadati</taxon>
        <taxon>Bacteroidota</taxon>
        <taxon>Saprospiria</taxon>
        <taxon>Saprospirales</taxon>
        <taxon>Lewinellaceae</taxon>
        <taxon>Neolewinella</taxon>
    </lineage>
</organism>
<evidence type="ECO:0000313" key="2">
    <source>
        <dbReference type="EMBL" id="SEQ35666.1"/>
    </source>
</evidence>
<dbReference type="EMBL" id="FOFB01000008">
    <property type="protein sequence ID" value="SEQ35666.1"/>
    <property type="molecule type" value="Genomic_DNA"/>
</dbReference>
<gene>
    <name evidence="2" type="ORF">SAMN05444359_108182</name>
</gene>
<dbReference type="STRING" id="478744.SAMN05444359_108182"/>
<reference evidence="3" key="1">
    <citation type="submission" date="2016-10" db="EMBL/GenBank/DDBJ databases">
        <authorList>
            <person name="Varghese N."/>
            <person name="Submissions S."/>
        </authorList>
    </citation>
    <scope>NUCLEOTIDE SEQUENCE [LARGE SCALE GENOMIC DNA]</scope>
    <source>
        <strain evidence="3">DSM 24740</strain>
    </source>
</reference>
<feature type="signal peptide" evidence="1">
    <location>
        <begin position="1"/>
        <end position="20"/>
    </location>
</feature>
<dbReference type="Proteomes" id="UP000199021">
    <property type="component" value="Unassembled WGS sequence"/>
</dbReference>
<accession>A0A1H9FCK9</accession>
<evidence type="ECO:0000256" key="1">
    <source>
        <dbReference type="SAM" id="SignalP"/>
    </source>
</evidence>
<name>A0A1H9FCK9_9BACT</name>
<keyword evidence="1" id="KW-0732">Signal</keyword>
<dbReference type="SUPFAM" id="SSF54427">
    <property type="entry name" value="NTF2-like"/>
    <property type="match status" value="1"/>
</dbReference>
<dbReference type="InterPro" id="IPR032710">
    <property type="entry name" value="NTF2-like_dom_sf"/>
</dbReference>
<dbReference type="AlphaFoldDB" id="A0A1H9FCK9"/>
<evidence type="ECO:0000313" key="3">
    <source>
        <dbReference type="Proteomes" id="UP000199021"/>
    </source>
</evidence>
<feature type="chain" id="PRO_5011497636" evidence="1">
    <location>
        <begin position="21"/>
        <end position="142"/>
    </location>
</feature>
<dbReference type="InterPro" id="IPR039437">
    <property type="entry name" value="FrzH/put_lumazine-bd"/>
</dbReference>
<dbReference type="Gene3D" id="3.10.450.50">
    <property type="match status" value="1"/>
</dbReference>
<sequence length="142" mass="16231">MKKVLLFTLLFFAVLATTNAQDTSSDYALVEQTVGYYLDGGTNRDFETLKKAFHESAKIRYLKDGVYHEANCLEFFGKMKPGEKQDRQTRIVSIDVSGYAASAKLEIEYPTFTFVDYMTLMKIDGKWLIMAKVSYARQHPAK</sequence>
<protein>
    <submittedName>
        <fullName evidence="2">Putative lumazine-binding</fullName>
    </submittedName>
</protein>
<dbReference type="Pfam" id="PF12893">
    <property type="entry name" value="Lumazine_bd_2"/>
    <property type="match status" value="1"/>
</dbReference>
<keyword evidence="3" id="KW-1185">Reference proteome</keyword>